<name>A0A9Q0D9L5_9TELE</name>
<proteinExistence type="predicted"/>
<gene>
    <name evidence="1" type="ORF">NHX12_014993</name>
</gene>
<sequence length="95" mass="10375">MSGLFRAASCVGVRVKRGGRVSGGQRKRRSFFLSMDVMSSCWRGQEEQAAKVKAEKIRVALEKIKEAQVKKLGLGEGKIGHCGFWQCVSESEGGV</sequence>
<dbReference type="Proteomes" id="UP001148018">
    <property type="component" value="Unassembled WGS sequence"/>
</dbReference>
<protein>
    <submittedName>
        <fullName evidence="1">Uncharacterized protein</fullName>
    </submittedName>
</protein>
<accession>A0A9Q0D9L5</accession>
<dbReference type="EMBL" id="JANIIK010000119">
    <property type="protein sequence ID" value="KAJ3584498.1"/>
    <property type="molecule type" value="Genomic_DNA"/>
</dbReference>
<evidence type="ECO:0000313" key="1">
    <source>
        <dbReference type="EMBL" id="KAJ3584498.1"/>
    </source>
</evidence>
<dbReference type="AlphaFoldDB" id="A0A9Q0D9L5"/>
<comment type="caution">
    <text evidence="1">The sequence shown here is derived from an EMBL/GenBank/DDBJ whole genome shotgun (WGS) entry which is preliminary data.</text>
</comment>
<dbReference type="Gene3D" id="3.10.20.90">
    <property type="entry name" value="Phosphatidylinositol 3-kinase Catalytic Subunit, Chain A, domain 1"/>
    <property type="match status" value="1"/>
</dbReference>
<reference evidence="1" key="1">
    <citation type="submission" date="2022-07" db="EMBL/GenBank/DDBJ databases">
        <title>Chromosome-level genome of Muraenolepis orangiensis.</title>
        <authorList>
            <person name="Kim J."/>
        </authorList>
    </citation>
    <scope>NUCLEOTIDE SEQUENCE</scope>
    <source>
        <strain evidence="1">KU_S4_2022</strain>
        <tissue evidence="1">Muscle</tissue>
    </source>
</reference>
<organism evidence="1 2">
    <name type="scientific">Muraenolepis orangiensis</name>
    <name type="common">Patagonian moray cod</name>
    <dbReference type="NCBI Taxonomy" id="630683"/>
    <lineage>
        <taxon>Eukaryota</taxon>
        <taxon>Metazoa</taxon>
        <taxon>Chordata</taxon>
        <taxon>Craniata</taxon>
        <taxon>Vertebrata</taxon>
        <taxon>Euteleostomi</taxon>
        <taxon>Actinopterygii</taxon>
        <taxon>Neopterygii</taxon>
        <taxon>Teleostei</taxon>
        <taxon>Neoteleostei</taxon>
        <taxon>Acanthomorphata</taxon>
        <taxon>Zeiogadaria</taxon>
        <taxon>Gadariae</taxon>
        <taxon>Gadiformes</taxon>
        <taxon>Muraenolepidoidei</taxon>
        <taxon>Muraenolepididae</taxon>
        <taxon>Muraenolepis</taxon>
    </lineage>
</organism>
<keyword evidence="2" id="KW-1185">Reference proteome</keyword>
<dbReference type="OrthoDB" id="6235964at2759"/>
<evidence type="ECO:0000313" key="2">
    <source>
        <dbReference type="Proteomes" id="UP001148018"/>
    </source>
</evidence>